<accession>A0A2T2WHZ5</accession>
<proteinExistence type="inferred from homology"/>
<evidence type="ECO:0000313" key="12">
    <source>
        <dbReference type="EMBL" id="PSR21854.1"/>
    </source>
</evidence>
<evidence type="ECO:0000256" key="5">
    <source>
        <dbReference type="ARBA" id="ARBA00022908"/>
    </source>
</evidence>
<dbReference type="NCBIfam" id="NF001399">
    <property type="entry name" value="PRK00283.1"/>
    <property type="match status" value="1"/>
</dbReference>
<comment type="caution">
    <text evidence="12">The sequence shown here is derived from an EMBL/GenBank/DDBJ whole genome shotgun (WGS) entry which is preliminary data.</text>
</comment>
<dbReference type="PROSITE" id="PS51898">
    <property type="entry name" value="TYR_RECOMBINASE"/>
    <property type="match status" value="1"/>
</dbReference>
<organism evidence="12 13">
    <name type="scientific">Sulfobacillus acidophilus</name>
    <dbReference type="NCBI Taxonomy" id="53633"/>
    <lineage>
        <taxon>Bacteria</taxon>
        <taxon>Bacillati</taxon>
        <taxon>Bacillota</taxon>
        <taxon>Clostridia</taxon>
        <taxon>Eubacteriales</taxon>
        <taxon>Clostridiales Family XVII. Incertae Sedis</taxon>
        <taxon>Sulfobacillus</taxon>
    </lineage>
</organism>
<evidence type="ECO:0000256" key="4">
    <source>
        <dbReference type="ARBA" id="ARBA00022829"/>
    </source>
</evidence>
<feature type="active site" evidence="9">
    <location>
        <position position="170"/>
    </location>
</feature>
<dbReference type="GO" id="GO:0006313">
    <property type="term" value="P:DNA transposition"/>
    <property type="evidence" value="ECO:0007669"/>
    <property type="project" value="UniProtKB-UniRule"/>
</dbReference>
<evidence type="ECO:0000256" key="7">
    <source>
        <dbReference type="ARBA" id="ARBA00023172"/>
    </source>
</evidence>
<dbReference type="AlphaFoldDB" id="A0A2T2WHZ5"/>
<comment type="similarity">
    <text evidence="9">Belongs to the 'phage' integrase family. XerC subfamily.</text>
</comment>
<dbReference type="InterPro" id="IPR023009">
    <property type="entry name" value="Tyrosine_recombinase_XerC/XerD"/>
</dbReference>
<dbReference type="InterPro" id="IPR044068">
    <property type="entry name" value="CB"/>
</dbReference>
<feature type="active site" evidence="9">
    <location>
        <position position="240"/>
    </location>
</feature>
<dbReference type="SUPFAM" id="SSF47823">
    <property type="entry name" value="lambda integrase-like, N-terminal domain"/>
    <property type="match status" value="1"/>
</dbReference>
<protein>
    <recommendedName>
        <fullName evidence="9">Tyrosine recombinase XerC</fullName>
    </recommendedName>
</protein>
<dbReference type="CDD" id="cd00798">
    <property type="entry name" value="INT_XerDC_C"/>
    <property type="match status" value="1"/>
</dbReference>
<keyword evidence="5 9" id="KW-0229">DNA integration</keyword>
<sequence length="294" mass="33460">MSKSDNPDIQAYLRYLDTVNEVSQHTLKAYESDLMQFAQFAGSLLDVDVKTVRRYLAKLGAQGIAPRSVARKLSVIRSFYRYLEREKRIASNPAKRVLAPRFRRSLPRVLTIAEMSRFIEAAMQEQGPLGLRNWALIELMYGGGLRSQEAVDLNVRDIDRQNGLVHAWGKGKKERIVPIGRYASTALQEYVERGRPQLASPRQSALFVNARGGRLTTRSVRRIVKATLVKSAIQRNISPHWLRHSYATHMLMGGADLRVLQELLGHESLSTTQLYTYVSQEQLGRIYEKTHPRA</sequence>
<dbReference type="InterPro" id="IPR013762">
    <property type="entry name" value="Integrase-like_cat_sf"/>
</dbReference>
<evidence type="ECO:0000256" key="2">
    <source>
        <dbReference type="ARBA" id="ARBA00022490"/>
    </source>
</evidence>
<dbReference type="Proteomes" id="UP000241848">
    <property type="component" value="Unassembled WGS sequence"/>
</dbReference>
<comment type="function">
    <text evidence="9">Site-specific tyrosine recombinase, which acts by catalyzing the cutting and rejoining of the recombining DNA molecules. The XerC-XerD complex is essential to convert dimers of the bacterial chromosome into monomers to permit their segregation at cell division. It also contributes to the segregational stability of plasmids.</text>
</comment>
<dbReference type="PANTHER" id="PTHR30349:SF77">
    <property type="entry name" value="TYROSINE RECOMBINASE XERC"/>
    <property type="match status" value="1"/>
</dbReference>
<dbReference type="InterPro" id="IPR002104">
    <property type="entry name" value="Integrase_catalytic"/>
</dbReference>
<dbReference type="Gene3D" id="1.10.150.130">
    <property type="match status" value="1"/>
</dbReference>
<feature type="active site" evidence="9">
    <location>
        <position position="146"/>
    </location>
</feature>
<dbReference type="InterPro" id="IPR011010">
    <property type="entry name" value="DNA_brk_join_enz"/>
</dbReference>
<evidence type="ECO:0000256" key="9">
    <source>
        <dbReference type="HAMAP-Rule" id="MF_01808"/>
    </source>
</evidence>
<evidence type="ECO:0000256" key="8">
    <source>
        <dbReference type="ARBA" id="ARBA00023306"/>
    </source>
</evidence>
<comment type="subcellular location">
    <subcellularLocation>
        <location evidence="1 9">Cytoplasm</location>
    </subcellularLocation>
</comment>
<dbReference type="HAMAP" id="MF_01808">
    <property type="entry name" value="Recomb_XerC_XerD"/>
    <property type="match status" value="1"/>
</dbReference>
<dbReference type="GO" id="GO:0003677">
    <property type="term" value="F:DNA binding"/>
    <property type="evidence" value="ECO:0007669"/>
    <property type="project" value="UniProtKB-UniRule"/>
</dbReference>
<keyword evidence="3 9" id="KW-0132">Cell division</keyword>
<name>A0A2T2WHZ5_9FIRM</name>
<evidence type="ECO:0000313" key="13">
    <source>
        <dbReference type="Proteomes" id="UP000241848"/>
    </source>
</evidence>
<dbReference type="PROSITE" id="PS51900">
    <property type="entry name" value="CB"/>
    <property type="match status" value="1"/>
</dbReference>
<evidence type="ECO:0000256" key="3">
    <source>
        <dbReference type="ARBA" id="ARBA00022618"/>
    </source>
</evidence>
<dbReference type="SUPFAM" id="SSF56349">
    <property type="entry name" value="DNA breaking-rejoining enzymes"/>
    <property type="match status" value="1"/>
</dbReference>
<keyword evidence="2 9" id="KW-0963">Cytoplasm</keyword>
<feature type="domain" description="Tyr recombinase" evidence="10">
    <location>
        <begin position="105"/>
        <end position="288"/>
    </location>
</feature>
<dbReference type="InterPro" id="IPR010998">
    <property type="entry name" value="Integrase_recombinase_N"/>
</dbReference>
<dbReference type="GO" id="GO:0005737">
    <property type="term" value="C:cytoplasm"/>
    <property type="evidence" value="ECO:0007669"/>
    <property type="project" value="UniProtKB-SubCell"/>
</dbReference>
<gene>
    <name evidence="9" type="primary">xerC</name>
    <name evidence="12" type="ORF">C7B45_09195</name>
</gene>
<keyword evidence="8 9" id="KW-0131">Cell cycle</keyword>
<keyword evidence="7 9" id="KW-0233">DNA recombination</keyword>
<evidence type="ECO:0000256" key="1">
    <source>
        <dbReference type="ARBA" id="ARBA00004496"/>
    </source>
</evidence>
<dbReference type="InterPro" id="IPR050090">
    <property type="entry name" value="Tyrosine_recombinase_XerCD"/>
</dbReference>
<feature type="active site" description="O-(3'-phospho-DNA)-tyrosine intermediate" evidence="9">
    <location>
        <position position="275"/>
    </location>
</feature>
<dbReference type="Pfam" id="PF00589">
    <property type="entry name" value="Phage_integrase"/>
    <property type="match status" value="1"/>
</dbReference>
<comment type="subunit">
    <text evidence="9">Forms a cyclic heterotetrameric complex composed of two molecules of XerC and two molecules of XerD.</text>
</comment>
<dbReference type="GO" id="GO:0009037">
    <property type="term" value="F:tyrosine-based site-specific recombinase activity"/>
    <property type="evidence" value="ECO:0007669"/>
    <property type="project" value="UniProtKB-UniRule"/>
</dbReference>
<evidence type="ECO:0000259" key="10">
    <source>
        <dbReference type="PROSITE" id="PS51898"/>
    </source>
</evidence>
<keyword evidence="6 9" id="KW-0238">DNA-binding</keyword>
<dbReference type="Pfam" id="PF02899">
    <property type="entry name" value="Phage_int_SAM_1"/>
    <property type="match status" value="1"/>
</dbReference>
<evidence type="ECO:0000256" key="6">
    <source>
        <dbReference type="ARBA" id="ARBA00023125"/>
    </source>
</evidence>
<keyword evidence="4 9" id="KW-0159">Chromosome partition</keyword>
<evidence type="ECO:0000259" key="11">
    <source>
        <dbReference type="PROSITE" id="PS51900"/>
    </source>
</evidence>
<feature type="domain" description="Core-binding (CB)" evidence="11">
    <location>
        <begin position="3"/>
        <end position="84"/>
    </location>
</feature>
<reference evidence="12 13" key="1">
    <citation type="journal article" date="2014" name="BMC Genomics">
        <title>Comparison of environmental and isolate Sulfobacillus genomes reveals diverse carbon, sulfur, nitrogen, and hydrogen metabolisms.</title>
        <authorList>
            <person name="Justice N.B."/>
            <person name="Norman A."/>
            <person name="Brown C.T."/>
            <person name="Singh A."/>
            <person name="Thomas B.C."/>
            <person name="Banfield J.F."/>
        </authorList>
    </citation>
    <scope>NUCLEOTIDE SEQUENCE [LARGE SCALE GENOMIC DNA]</scope>
    <source>
        <strain evidence="12">AMDSBA3</strain>
    </source>
</reference>
<feature type="active site" evidence="9">
    <location>
        <position position="243"/>
    </location>
</feature>
<dbReference type="EMBL" id="PXYV01000026">
    <property type="protein sequence ID" value="PSR21854.1"/>
    <property type="molecule type" value="Genomic_DNA"/>
</dbReference>
<dbReference type="PANTHER" id="PTHR30349">
    <property type="entry name" value="PHAGE INTEGRASE-RELATED"/>
    <property type="match status" value="1"/>
</dbReference>
<dbReference type="Gene3D" id="1.10.443.10">
    <property type="entry name" value="Intergrase catalytic core"/>
    <property type="match status" value="1"/>
</dbReference>
<dbReference type="GO" id="GO:0007059">
    <property type="term" value="P:chromosome segregation"/>
    <property type="evidence" value="ECO:0007669"/>
    <property type="project" value="UniProtKB-UniRule"/>
</dbReference>
<dbReference type="InterPro" id="IPR004107">
    <property type="entry name" value="Integrase_SAM-like_N"/>
</dbReference>
<dbReference type="GO" id="GO:0051301">
    <property type="term" value="P:cell division"/>
    <property type="evidence" value="ECO:0007669"/>
    <property type="project" value="UniProtKB-KW"/>
</dbReference>
<feature type="active site" evidence="9">
    <location>
        <position position="266"/>
    </location>
</feature>